<dbReference type="EMBL" id="CP084166">
    <property type="protein sequence ID" value="UJG40817.1"/>
    <property type="molecule type" value="Genomic_DNA"/>
</dbReference>
<evidence type="ECO:0000313" key="1">
    <source>
        <dbReference type="EMBL" id="UJG40817.1"/>
    </source>
</evidence>
<dbReference type="Proteomes" id="UP001201020">
    <property type="component" value="Chromosome"/>
</dbReference>
<sequence length="133" mass="15670">MVDLTHFIDEDRGRKIKELRKRREEEKRKLREKIKQYKLNHVNFPGFQGKINDLIDAVRSIANYANLKGYVQTNIIPENPGIDYRELSVLIGAPPGVALVILHDLYHENEEAQLRELEKEYGEDLIPYDFDDY</sequence>
<name>A0A9Y1BL85_9ARCH</name>
<proteinExistence type="predicted"/>
<gene>
    <name evidence="1" type="ORF">K9W45_13390</name>
</gene>
<dbReference type="AlphaFoldDB" id="A0A9Y1BL85"/>
<accession>A0A9Y1BL85</accession>
<protein>
    <submittedName>
        <fullName evidence="1">Uncharacterized protein</fullName>
    </submittedName>
</protein>
<organism evidence="1">
    <name type="scientific">Candidatus Heimdallarchaeum aukensis</name>
    <dbReference type="NCBI Taxonomy" id="2876573"/>
    <lineage>
        <taxon>Archaea</taxon>
        <taxon>Promethearchaeati</taxon>
        <taxon>Candidatus Heimdallarchaeota</taxon>
        <taxon>Candidatus Heimdallarchaeia (ex Rinke et al. 2021) (nom. nud.)</taxon>
        <taxon>Candidatus Heimdallarchaeales</taxon>
        <taxon>Candidatus Heimdallarchaeaceae</taxon>
        <taxon>Candidatus Heimdallarchaeum</taxon>
    </lineage>
</organism>
<reference evidence="1" key="1">
    <citation type="journal article" date="2022" name="Nat. Microbiol.">
        <title>Unique mobile elements and scalable gene flow at the prokaryote-eukaryote boundary revealed by circularized Asgard archaea genomes.</title>
        <authorList>
            <person name="Wu F."/>
            <person name="Speth D.R."/>
            <person name="Philosof A."/>
            <person name="Cremiere A."/>
            <person name="Narayanan A."/>
            <person name="Barco R.A."/>
            <person name="Connon S.A."/>
            <person name="Amend J.P."/>
            <person name="Antoshechkin I.A."/>
            <person name="Orphan V.J."/>
        </authorList>
    </citation>
    <scope>NUCLEOTIDE SEQUENCE</scope>
    <source>
        <strain evidence="1">PM71</strain>
    </source>
</reference>